<gene>
    <name evidence="3" type="primary">ku</name>
    <name evidence="5" type="ORF">GSM42_02020</name>
</gene>
<keyword evidence="3" id="KW-0234">DNA repair</keyword>
<comment type="subunit">
    <text evidence="3">Homodimer. Interacts with LigD.</text>
</comment>
<dbReference type="Gene3D" id="2.40.290.10">
    <property type="match status" value="1"/>
</dbReference>
<feature type="domain" description="Ku" evidence="4">
    <location>
        <begin position="52"/>
        <end position="180"/>
    </location>
</feature>
<dbReference type="InterPro" id="IPR016194">
    <property type="entry name" value="SPOC-like_C_dom_sf"/>
</dbReference>
<sequence length="266" mass="30810">MHTMWKGSISFGLVNIPIKMYAATEEKPVRFRSLHKECQTPIKMERTCPNCKKEVPWAEVVKGYEYQDDKFVVMDKEELEKLLPDQGKTIEILDFVDLKDIDPIYFQKTYYLGAQDTKSKAYALLRKALEDSGKIGIAQITMRSKQTLAVVRVYRNCLVMETIFYPDEVRDVDLVPDLPQDLQLNEKEVLMANQLIEQLTTEFDPSKYQDEYRLALEEAIEKKIQGEEVVEAKEIRNEKVVDLMEALKASLEATKKKPSEEKRATS</sequence>
<organism evidence="5 6">
    <name type="scientific">Shimazuella alba</name>
    <dbReference type="NCBI Taxonomy" id="2690964"/>
    <lineage>
        <taxon>Bacteria</taxon>
        <taxon>Bacillati</taxon>
        <taxon>Bacillota</taxon>
        <taxon>Bacilli</taxon>
        <taxon>Bacillales</taxon>
        <taxon>Thermoactinomycetaceae</taxon>
        <taxon>Shimazuella</taxon>
    </lineage>
</organism>
<dbReference type="FunFam" id="2.40.290.10:FF:000004">
    <property type="entry name" value="Non-homologous end joining protein Ku"/>
    <property type="match status" value="1"/>
</dbReference>
<dbReference type="HAMAP" id="MF_01875">
    <property type="entry name" value="Prokaryotic_Ku"/>
    <property type="match status" value="1"/>
</dbReference>
<dbReference type="InterPro" id="IPR009187">
    <property type="entry name" value="Prok_Ku"/>
</dbReference>
<dbReference type="PIRSF" id="PIRSF006493">
    <property type="entry name" value="Prok_Ku"/>
    <property type="match status" value="1"/>
</dbReference>
<evidence type="ECO:0000259" key="4">
    <source>
        <dbReference type="SMART" id="SM00559"/>
    </source>
</evidence>
<dbReference type="GO" id="GO:0006303">
    <property type="term" value="P:double-strand break repair via nonhomologous end joining"/>
    <property type="evidence" value="ECO:0007669"/>
    <property type="project" value="UniProtKB-UniRule"/>
</dbReference>
<dbReference type="Proteomes" id="UP000430692">
    <property type="component" value="Unassembled WGS sequence"/>
</dbReference>
<accession>A0A6I4VLQ1</accession>
<reference evidence="5 6" key="1">
    <citation type="submission" date="2019-12" db="EMBL/GenBank/DDBJ databases">
        <title>Whole-genome analyses of novel actinobacteria.</title>
        <authorList>
            <person name="Sahin N."/>
            <person name="Saygin H."/>
        </authorList>
    </citation>
    <scope>NUCLEOTIDE SEQUENCE [LARGE SCALE GENOMIC DNA]</scope>
    <source>
        <strain evidence="5 6">KC615</strain>
    </source>
</reference>
<dbReference type="SMART" id="SM00559">
    <property type="entry name" value="Ku78"/>
    <property type="match status" value="1"/>
</dbReference>
<evidence type="ECO:0000256" key="2">
    <source>
        <dbReference type="ARBA" id="ARBA00023172"/>
    </source>
</evidence>
<evidence type="ECO:0000313" key="6">
    <source>
        <dbReference type="Proteomes" id="UP000430692"/>
    </source>
</evidence>
<dbReference type="AlphaFoldDB" id="A0A6I4VLQ1"/>
<evidence type="ECO:0000256" key="3">
    <source>
        <dbReference type="HAMAP-Rule" id="MF_01875"/>
    </source>
</evidence>
<keyword evidence="2 3" id="KW-0233">DNA recombination</keyword>
<dbReference type="CDD" id="cd00789">
    <property type="entry name" value="KU_like"/>
    <property type="match status" value="1"/>
</dbReference>
<protein>
    <recommendedName>
        <fullName evidence="3">Non-homologous end joining protein Ku</fullName>
    </recommendedName>
</protein>
<comment type="similarity">
    <text evidence="3">Belongs to the prokaryotic Ku family.</text>
</comment>
<dbReference type="Pfam" id="PF02735">
    <property type="entry name" value="Ku"/>
    <property type="match status" value="1"/>
</dbReference>
<evidence type="ECO:0000256" key="1">
    <source>
        <dbReference type="ARBA" id="ARBA00023125"/>
    </source>
</evidence>
<dbReference type="EMBL" id="WUUL01000001">
    <property type="protein sequence ID" value="MXQ52549.1"/>
    <property type="molecule type" value="Genomic_DNA"/>
</dbReference>
<proteinExistence type="inferred from homology"/>
<dbReference type="NCBIfam" id="TIGR02772">
    <property type="entry name" value="Ku_bact"/>
    <property type="match status" value="1"/>
</dbReference>
<keyword evidence="1 3" id="KW-0238">DNA-binding</keyword>
<comment type="function">
    <text evidence="3">With LigD forms a non-homologous end joining (NHEJ) DNA repair enzyme, which repairs dsDNA breaks with reduced fidelity. Binds linear dsDNA with 5'- and 3'- overhangs but not closed circular dsDNA nor ssDNA. Recruits and stimulates the ligase activity of LigD.</text>
</comment>
<keyword evidence="6" id="KW-1185">Reference proteome</keyword>
<dbReference type="SUPFAM" id="SSF100939">
    <property type="entry name" value="SPOC domain-like"/>
    <property type="match status" value="1"/>
</dbReference>
<dbReference type="InterPro" id="IPR006164">
    <property type="entry name" value="DNA_bd_Ku70/Ku80"/>
</dbReference>
<keyword evidence="3" id="KW-0227">DNA damage</keyword>
<dbReference type="GO" id="GO:0006310">
    <property type="term" value="P:DNA recombination"/>
    <property type="evidence" value="ECO:0007669"/>
    <property type="project" value="UniProtKB-KW"/>
</dbReference>
<dbReference type="PANTHER" id="PTHR41251">
    <property type="entry name" value="NON-HOMOLOGOUS END JOINING PROTEIN KU"/>
    <property type="match status" value="1"/>
</dbReference>
<dbReference type="RefSeq" id="WP_160799560.1">
    <property type="nucleotide sequence ID" value="NZ_WUUL01000001.1"/>
</dbReference>
<name>A0A6I4VLQ1_9BACL</name>
<comment type="caution">
    <text evidence="5">The sequence shown here is derived from an EMBL/GenBank/DDBJ whole genome shotgun (WGS) entry which is preliminary data.</text>
</comment>
<dbReference type="PANTHER" id="PTHR41251:SF1">
    <property type="entry name" value="NON-HOMOLOGOUS END JOINING PROTEIN KU"/>
    <property type="match status" value="1"/>
</dbReference>
<evidence type="ECO:0000313" key="5">
    <source>
        <dbReference type="EMBL" id="MXQ52549.1"/>
    </source>
</evidence>
<dbReference type="GO" id="GO:0003690">
    <property type="term" value="F:double-stranded DNA binding"/>
    <property type="evidence" value="ECO:0007669"/>
    <property type="project" value="UniProtKB-UniRule"/>
</dbReference>